<dbReference type="InterPro" id="IPR036390">
    <property type="entry name" value="WH_DNA-bd_sf"/>
</dbReference>
<keyword evidence="6" id="KW-1185">Reference proteome</keyword>
<dbReference type="Proteomes" id="UP000183561">
    <property type="component" value="Unassembled WGS sequence"/>
</dbReference>
<dbReference type="Gene3D" id="3.40.190.290">
    <property type="match status" value="1"/>
</dbReference>
<evidence type="ECO:0000256" key="3">
    <source>
        <dbReference type="ARBA" id="ARBA00023125"/>
    </source>
</evidence>
<accession>A0A1H4SP59</accession>
<dbReference type="InterPro" id="IPR000847">
    <property type="entry name" value="LysR_HTH_N"/>
</dbReference>
<protein>
    <submittedName>
        <fullName evidence="5">DNA-binding transcriptional regulator, LysR family</fullName>
    </submittedName>
</protein>
<keyword evidence="4" id="KW-0804">Transcription</keyword>
<gene>
    <name evidence="5" type="ORF">SAMN04490239_4167</name>
</gene>
<evidence type="ECO:0000313" key="6">
    <source>
        <dbReference type="Proteomes" id="UP000183561"/>
    </source>
</evidence>
<evidence type="ECO:0000256" key="2">
    <source>
        <dbReference type="ARBA" id="ARBA00023015"/>
    </source>
</evidence>
<dbReference type="Pfam" id="PF03466">
    <property type="entry name" value="LysR_substrate"/>
    <property type="match status" value="1"/>
</dbReference>
<dbReference type="GO" id="GO:0003700">
    <property type="term" value="F:DNA-binding transcription factor activity"/>
    <property type="evidence" value="ECO:0007669"/>
    <property type="project" value="InterPro"/>
</dbReference>
<dbReference type="PANTHER" id="PTHR30537:SF5">
    <property type="entry name" value="HTH-TYPE TRANSCRIPTIONAL ACTIVATOR TTDR-RELATED"/>
    <property type="match status" value="1"/>
</dbReference>
<evidence type="ECO:0000313" key="5">
    <source>
        <dbReference type="EMBL" id="SEC45840.1"/>
    </source>
</evidence>
<organism evidence="5 6">
    <name type="scientific">Rhodococcus koreensis</name>
    <dbReference type="NCBI Taxonomy" id="99653"/>
    <lineage>
        <taxon>Bacteria</taxon>
        <taxon>Bacillati</taxon>
        <taxon>Actinomycetota</taxon>
        <taxon>Actinomycetes</taxon>
        <taxon>Mycobacteriales</taxon>
        <taxon>Nocardiaceae</taxon>
        <taxon>Rhodococcus</taxon>
    </lineage>
</organism>
<dbReference type="SUPFAM" id="SSF46785">
    <property type="entry name" value="Winged helix' DNA-binding domain"/>
    <property type="match status" value="1"/>
</dbReference>
<dbReference type="GO" id="GO:0006351">
    <property type="term" value="P:DNA-templated transcription"/>
    <property type="evidence" value="ECO:0007669"/>
    <property type="project" value="TreeGrafter"/>
</dbReference>
<evidence type="ECO:0000256" key="4">
    <source>
        <dbReference type="ARBA" id="ARBA00023163"/>
    </source>
</evidence>
<dbReference type="SUPFAM" id="SSF53850">
    <property type="entry name" value="Periplasmic binding protein-like II"/>
    <property type="match status" value="1"/>
</dbReference>
<proteinExistence type="inferred from homology"/>
<dbReference type="PROSITE" id="PS50931">
    <property type="entry name" value="HTH_LYSR"/>
    <property type="match status" value="1"/>
</dbReference>
<dbReference type="EMBL" id="FNSV01000005">
    <property type="protein sequence ID" value="SEC45840.1"/>
    <property type="molecule type" value="Genomic_DNA"/>
</dbReference>
<dbReference type="FunFam" id="3.40.190.290:FF:000001">
    <property type="entry name" value="Transcriptional regulator, LysR family"/>
    <property type="match status" value="1"/>
</dbReference>
<comment type="similarity">
    <text evidence="1">Belongs to the LysR transcriptional regulatory family.</text>
</comment>
<dbReference type="Gene3D" id="1.10.10.10">
    <property type="entry name" value="Winged helix-like DNA-binding domain superfamily/Winged helix DNA-binding domain"/>
    <property type="match status" value="1"/>
</dbReference>
<dbReference type="InterPro" id="IPR058163">
    <property type="entry name" value="LysR-type_TF_proteobact-type"/>
</dbReference>
<dbReference type="AlphaFoldDB" id="A0A1H4SP59"/>
<dbReference type="GO" id="GO:0043565">
    <property type="term" value="F:sequence-specific DNA binding"/>
    <property type="evidence" value="ECO:0007669"/>
    <property type="project" value="TreeGrafter"/>
</dbReference>
<sequence length="305" mass="33467">MTSDASAEDVLFFDVVARSSSLTEAAREFGVSVSSVSKRLSRIEKRLGVRLIQRTTRRLTLTSEGERYAAGAAVIAAEVTELEESISEQHAELVGRVRVHATLGLGRAHIAPLVGQFLDEHPRVQIELDLSPLPLNIAGTTFDVGIRVGSLQDSRLTAKRLSRNRRVVCAAPGYLERHGTPTQPKDLEHHNCIVLRENEGDYALWRFGPANDEIAIRVAGNLLCNDGDVTTRWCVEGHGLIMRSLWHVAPLLREGALVQVLSDFPTPSADINALYSATSHVPRRIRALVDHLAAGLSDRIEPSQE</sequence>
<name>A0A1H4SP59_9NOCA</name>
<keyword evidence="2" id="KW-0805">Transcription regulation</keyword>
<dbReference type="Pfam" id="PF00126">
    <property type="entry name" value="HTH_1"/>
    <property type="match status" value="1"/>
</dbReference>
<dbReference type="PANTHER" id="PTHR30537">
    <property type="entry name" value="HTH-TYPE TRANSCRIPTIONAL REGULATOR"/>
    <property type="match status" value="1"/>
</dbReference>
<dbReference type="InterPro" id="IPR005119">
    <property type="entry name" value="LysR_subst-bd"/>
</dbReference>
<dbReference type="OrthoDB" id="570111at2"/>
<dbReference type="InterPro" id="IPR036388">
    <property type="entry name" value="WH-like_DNA-bd_sf"/>
</dbReference>
<evidence type="ECO:0000256" key="1">
    <source>
        <dbReference type="ARBA" id="ARBA00009437"/>
    </source>
</evidence>
<dbReference type="RefSeq" id="WP_072942964.1">
    <property type="nucleotide sequence ID" value="NZ_CP070609.1"/>
</dbReference>
<reference evidence="6" key="1">
    <citation type="submission" date="2016-10" db="EMBL/GenBank/DDBJ databases">
        <authorList>
            <person name="Varghese N."/>
            <person name="Submissions S."/>
        </authorList>
    </citation>
    <scope>NUCLEOTIDE SEQUENCE [LARGE SCALE GENOMIC DNA]</scope>
    <source>
        <strain evidence="6">DSM 44498</strain>
    </source>
</reference>
<keyword evidence="3 5" id="KW-0238">DNA-binding</keyword>